<dbReference type="CDD" id="cd00198">
    <property type="entry name" value="vWFA"/>
    <property type="match status" value="1"/>
</dbReference>
<organism evidence="2 3">
    <name type="scientific">Mytilus edulis</name>
    <name type="common">Blue mussel</name>
    <dbReference type="NCBI Taxonomy" id="6550"/>
    <lineage>
        <taxon>Eukaryota</taxon>
        <taxon>Metazoa</taxon>
        <taxon>Spiralia</taxon>
        <taxon>Lophotrochozoa</taxon>
        <taxon>Mollusca</taxon>
        <taxon>Bivalvia</taxon>
        <taxon>Autobranchia</taxon>
        <taxon>Pteriomorphia</taxon>
        <taxon>Mytilida</taxon>
        <taxon>Mytiloidea</taxon>
        <taxon>Mytilidae</taxon>
        <taxon>Mytilinae</taxon>
        <taxon>Mytilus</taxon>
    </lineage>
</organism>
<dbReference type="GO" id="GO:0030527">
    <property type="term" value="F:structural constituent of chromatin"/>
    <property type="evidence" value="ECO:0007669"/>
    <property type="project" value="InterPro"/>
</dbReference>
<feature type="compositionally biased region" description="Low complexity" evidence="1">
    <location>
        <begin position="22"/>
        <end position="42"/>
    </location>
</feature>
<name>A0A8S3TMT3_MYTED</name>
<sequence>MGRTKQTARKSTGGKAPRKQLATKATKKSTPAATFIKQTKLMGKGGKGLTETTKTTTASRFKCGCPDVRKGKGGKGLKKGSLAMVTKGKGAETYPDVGKGKGGKGFADFSKGGKRKYSAPSSHKGSKKSKRSDDKDSSDSEEEDQAVVDDNLKDAILSSFETDGKNVEVVFSFDTTGSMSQYLMKVRTNLKETCQRLLRDIPNIRIGIIAHGDFCDNHNYVIKIQDLTSDVQKLVDFAAGTPATGGGDTPECYELVLQKAQKLDWTEDSAKALVVIGDCEPHPPSYTDQKINWHDELNALKAMEVKVYGVYCNSGYLSRAEKFYEELAERTGGCLLKLANFSLITEMFLGVCYKEYNKEQFQAFTEELKQGGNLTKEKADLMKQLEVSKPADDNVNYLKKYNYDWWDFDGDNKNTPLYSYNAATDTWTTYSKAISSIVSTVGKKDEKLKTPPHWAAMARKNKMMVNLDQKKDKIEWDNVKMTFEVTMPQATIISIHRLQNKLVWKKYLTRKTELDNDYGKDGCNEISLFHGTTPDSLDNITDKNTTSRLGRGKKRTSVRKRNAFLSRCFILRFLRTA</sequence>
<dbReference type="Gene3D" id="3.90.228.10">
    <property type="match status" value="1"/>
</dbReference>
<dbReference type="PRINTS" id="PR00622">
    <property type="entry name" value="HISTONEH3"/>
</dbReference>
<dbReference type="PROSITE" id="PS00322">
    <property type="entry name" value="HISTONE_H3_1"/>
    <property type="match status" value="1"/>
</dbReference>
<accession>A0A8S3TMT3</accession>
<feature type="region of interest" description="Disordered" evidence="1">
    <location>
        <begin position="1"/>
        <end position="148"/>
    </location>
</feature>
<dbReference type="EMBL" id="CAJPWZ010002131">
    <property type="protein sequence ID" value="CAG2231087.1"/>
    <property type="molecule type" value="Genomic_DNA"/>
</dbReference>
<proteinExistence type="predicted"/>
<evidence type="ECO:0000313" key="3">
    <source>
        <dbReference type="Proteomes" id="UP000683360"/>
    </source>
</evidence>
<dbReference type="GO" id="GO:0003677">
    <property type="term" value="F:DNA binding"/>
    <property type="evidence" value="ECO:0007669"/>
    <property type="project" value="InterPro"/>
</dbReference>
<dbReference type="InterPro" id="IPR036465">
    <property type="entry name" value="vWFA_dom_sf"/>
</dbReference>
<dbReference type="AlphaFoldDB" id="A0A8S3TMT3"/>
<dbReference type="InterPro" id="IPR000164">
    <property type="entry name" value="Histone_H3/CENP-A"/>
</dbReference>
<dbReference type="GO" id="GO:0000786">
    <property type="term" value="C:nucleosome"/>
    <property type="evidence" value="ECO:0007669"/>
    <property type="project" value="InterPro"/>
</dbReference>
<keyword evidence="3" id="KW-1185">Reference proteome</keyword>
<dbReference type="PANTHER" id="PTHR47824">
    <property type="entry name" value="UBIQUITIN-LIKE DOMAIN-CONTAINING PROTEIN"/>
    <property type="match status" value="1"/>
</dbReference>
<evidence type="ECO:0008006" key="4">
    <source>
        <dbReference type="Google" id="ProtNLM"/>
    </source>
</evidence>
<dbReference type="OrthoDB" id="20889at2759"/>
<reference evidence="2" key="1">
    <citation type="submission" date="2021-03" db="EMBL/GenBank/DDBJ databases">
        <authorList>
            <person name="Bekaert M."/>
        </authorList>
    </citation>
    <scope>NUCLEOTIDE SEQUENCE</scope>
</reference>
<evidence type="ECO:0000256" key="1">
    <source>
        <dbReference type="SAM" id="MobiDB-lite"/>
    </source>
</evidence>
<protein>
    <recommendedName>
        <fullName evidence="4">Poly [ADP-ribose] polymerase</fullName>
    </recommendedName>
</protein>
<dbReference type="Proteomes" id="UP000683360">
    <property type="component" value="Unassembled WGS sequence"/>
</dbReference>
<comment type="caution">
    <text evidence="2">The sequence shown here is derived from an EMBL/GenBank/DDBJ whole genome shotgun (WGS) entry which is preliminary data.</text>
</comment>
<dbReference type="Gene3D" id="3.40.50.410">
    <property type="entry name" value="von Willebrand factor, type A domain"/>
    <property type="match status" value="1"/>
</dbReference>
<dbReference type="PANTHER" id="PTHR47824:SF3">
    <property type="entry name" value="UBIQUITIN-LIKE DOMAIN-CONTAINING PROTEIN"/>
    <property type="match status" value="1"/>
</dbReference>
<evidence type="ECO:0000313" key="2">
    <source>
        <dbReference type="EMBL" id="CAG2231087.1"/>
    </source>
</evidence>
<dbReference type="SUPFAM" id="SSF53300">
    <property type="entry name" value="vWA-like"/>
    <property type="match status" value="1"/>
</dbReference>
<gene>
    <name evidence="2" type="ORF">MEDL_43803</name>
</gene>